<keyword evidence="2" id="KW-1185">Reference proteome</keyword>
<sequence length="59" mass="6269">MPVDGVSRGTVDAYTPARSAQQVLYQIGPAGFLAQQHTIKLTESGGAYLLVDSFRVEAS</sequence>
<evidence type="ECO:0000313" key="1">
    <source>
        <dbReference type="EMBL" id="GAA1957803.1"/>
    </source>
</evidence>
<proteinExistence type="predicted"/>
<dbReference type="Proteomes" id="UP001499854">
    <property type="component" value="Unassembled WGS sequence"/>
</dbReference>
<gene>
    <name evidence="1" type="ORF">GCM10009838_12330</name>
</gene>
<name>A0ABN2QTP2_9ACTN</name>
<protein>
    <submittedName>
        <fullName evidence="1">Uncharacterized protein</fullName>
    </submittedName>
</protein>
<organism evidence="1 2">
    <name type="scientific">Catenulispora subtropica</name>
    <dbReference type="NCBI Taxonomy" id="450798"/>
    <lineage>
        <taxon>Bacteria</taxon>
        <taxon>Bacillati</taxon>
        <taxon>Actinomycetota</taxon>
        <taxon>Actinomycetes</taxon>
        <taxon>Catenulisporales</taxon>
        <taxon>Catenulisporaceae</taxon>
        <taxon>Catenulispora</taxon>
    </lineage>
</organism>
<accession>A0ABN2QTP2</accession>
<comment type="caution">
    <text evidence="1">The sequence shown here is derived from an EMBL/GenBank/DDBJ whole genome shotgun (WGS) entry which is preliminary data.</text>
</comment>
<evidence type="ECO:0000313" key="2">
    <source>
        <dbReference type="Proteomes" id="UP001499854"/>
    </source>
</evidence>
<reference evidence="1 2" key="1">
    <citation type="journal article" date="2019" name="Int. J. Syst. Evol. Microbiol.">
        <title>The Global Catalogue of Microorganisms (GCM) 10K type strain sequencing project: providing services to taxonomists for standard genome sequencing and annotation.</title>
        <authorList>
            <consortium name="The Broad Institute Genomics Platform"/>
            <consortium name="The Broad Institute Genome Sequencing Center for Infectious Disease"/>
            <person name="Wu L."/>
            <person name="Ma J."/>
        </authorList>
    </citation>
    <scope>NUCLEOTIDE SEQUENCE [LARGE SCALE GENOMIC DNA]</scope>
    <source>
        <strain evidence="1 2">JCM 16013</strain>
    </source>
</reference>
<dbReference type="EMBL" id="BAAAQM010000004">
    <property type="protein sequence ID" value="GAA1957803.1"/>
    <property type="molecule type" value="Genomic_DNA"/>
</dbReference>
<dbReference type="RefSeq" id="WP_344655930.1">
    <property type="nucleotide sequence ID" value="NZ_BAAAQM010000004.1"/>
</dbReference>